<name>A0A947DIM7_9CYAN</name>
<keyword evidence="3 5" id="KW-0687">Ribonucleoprotein</keyword>
<keyword evidence="9" id="KW-1185">Reference proteome</keyword>
<dbReference type="PROSITE" id="PS00831">
    <property type="entry name" value="RIBOSOMAL_L27"/>
    <property type="match status" value="1"/>
</dbReference>
<gene>
    <name evidence="5 8" type="primary">rpmA</name>
    <name evidence="5" type="synonym">rpl27</name>
    <name evidence="8" type="ORF">IXB50_19690</name>
</gene>
<keyword evidence="2 5" id="KW-0689">Ribosomal protein</keyword>
<dbReference type="InterPro" id="IPR024467">
    <property type="entry name" value="Xre/MbcA/ParS-like_toxin-bd"/>
</dbReference>
<dbReference type="Pfam" id="PF01016">
    <property type="entry name" value="Ribosomal_L27"/>
    <property type="match status" value="1"/>
</dbReference>
<dbReference type="Proteomes" id="UP000717364">
    <property type="component" value="Unassembled WGS sequence"/>
</dbReference>
<organism evidence="8 9">
    <name type="scientific">Leptothoe spongobia TAU-MAC 1115</name>
    <dbReference type="NCBI Taxonomy" id="1967444"/>
    <lineage>
        <taxon>Bacteria</taxon>
        <taxon>Bacillati</taxon>
        <taxon>Cyanobacteriota</taxon>
        <taxon>Cyanophyceae</taxon>
        <taxon>Nodosilineales</taxon>
        <taxon>Cymatolegaceae</taxon>
        <taxon>Leptothoe</taxon>
        <taxon>Leptothoe spongobia</taxon>
    </lineage>
</organism>
<dbReference type="EMBL" id="JADOES010000053">
    <property type="protein sequence ID" value="MBT9317648.1"/>
    <property type="molecule type" value="Genomic_DNA"/>
</dbReference>
<evidence type="ECO:0000256" key="1">
    <source>
        <dbReference type="ARBA" id="ARBA00010797"/>
    </source>
</evidence>
<evidence type="ECO:0000313" key="9">
    <source>
        <dbReference type="Proteomes" id="UP000717364"/>
    </source>
</evidence>
<evidence type="ECO:0000313" key="8">
    <source>
        <dbReference type="EMBL" id="MBT9317648.1"/>
    </source>
</evidence>
<reference evidence="8" key="2">
    <citation type="journal article" date="2021" name="Mar. Drugs">
        <title>Genome Reduction and Secondary Metabolism of the Marine Sponge-Associated Cyanobacterium Leptothoe.</title>
        <authorList>
            <person name="Konstantinou D."/>
            <person name="Popin R.V."/>
            <person name="Fewer D.P."/>
            <person name="Sivonen K."/>
            <person name="Gkelis S."/>
        </authorList>
    </citation>
    <scope>NUCLEOTIDE SEQUENCE</scope>
    <source>
        <strain evidence="8">TAU-MAC 1115</strain>
    </source>
</reference>
<comment type="similarity">
    <text evidence="1 5">Belongs to the bacterial ribosomal protein bL27 family.</text>
</comment>
<evidence type="ECO:0000256" key="6">
    <source>
        <dbReference type="SAM" id="MobiDB-lite"/>
    </source>
</evidence>
<dbReference type="InterPro" id="IPR001684">
    <property type="entry name" value="Ribosomal_bL27"/>
</dbReference>
<evidence type="ECO:0000256" key="2">
    <source>
        <dbReference type="ARBA" id="ARBA00022980"/>
    </source>
</evidence>
<sequence>MAHKKGTGSTRNGRDSNSKRLGVKRYGGELVSAGSILVRQRGTKFFPGNNVKRGGDDTLFALIEGIVTFERKGKARKKISVYPLFLNLDARDSAMDGKFTQIDKYQDNFTDLCVNKSSESDIFQTAHPNTTNKQESLAKSVARRFKQESREPLKKKYPQVEMTLKSIEKELTKLLGSEAEAKAWLNKPHRELGNKTPAKMIQAGHSNVVFQLILSIASGIPS</sequence>
<accession>A0A947DIM7</accession>
<dbReference type="PRINTS" id="PR00063">
    <property type="entry name" value="RIBOSOMALL27"/>
</dbReference>
<dbReference type="Gene3D" id="2.40.50.100">
    <property type="match status" value="1"/>
</dbReference>
<dbReference type="PANTHER" id="PTHR15893:SF0">
    <property type="entry name" value="LARGE RIBOSOMAL SUBUNIT PROTEIN BL27M"/>
    <property type="match status" value="1"/>
</dbReference>
<feature type="domain" description="Antitoxin Xre/MbcA/ParS-like toxin-binding" evidence="7">
    <location>
        <begin position="171"/>
        <end position="202"/>
    </location>
</feature>
<dbReference type="GO" id="GO:0022625">
    <property type="term" value="C:cytosolic large ribosomal subunit"/>
    <property type="evidence" value="ECO:0007669"/>
    <property type="project" value="TreeGrafter"/>
</dbReference>
<dbReference type="AlphaFoldDB" id="A0A947DIM7"/>
<comment type="caution">
    <text evidence="8">The sequence shown here is derived from an EMBL/GenBank/DDBJ whole genome shotgun (WGS) entry which is preliminary data.</text>
</comment>
<dbReference type="NCBIfam" id="TIGR00062">
    <property type="entry name" value="L27"/>
    <property type="match status" value="1"/>
</dbReference>
<dbReference type="GO" id="GO:0006412">
    <property type="term" value="P:translation"/>
    <property type="evidence" value="ECO:0007669"/>
    <property type="project" value="UniProtKB-UniRule"/>
</dbReference>
<evidence type="ECO:0000259" key="7">
    <source>
        <dbReference type="Pfam" id="PF09722"/>
    </source>
</evidence>
<evidence type="ECO:0000256" key="4">
    <source>
        <dbReference type="ARBA" id="ARBA00035175"/>
    </source>
</evidence>
<evidence type="ECO:0000256" key="5">
    <source>
        <dbReference type="HAMAP-Rule" id="MF_00539"/>
    </source>
</evidence>
<feature type="region of interest" description="Disordered" evidence="6">
    <location>
        <begin position="1"/>
        <end position="21"/>
    </location>
</feature>
<evidence type="ECO:0000256" key="3">
    <source>
        <dbReference type="ARBA" id="ARBA00023274"/>
    </source>
</evidence>
<dbReference type="PANTHER" id="PTHR15893">
    <property type="entry name" value="RIBOSOMAL PROTEIN L27"/>
    <property type="match status" value="1"/>
</dbReference>
<proteinExistence type="inferred from homology"/>
<dbReference type="Pfam" id="PF09722">
    <property type="entry name" value="Xre_MbcA_ParS_C"/>
    <property type="match status" value="1"/>
</dbReference>
<dbReference type="HAMAP" id="MF_00539">
    <property type="entry name" value="Ribosomal_bL27"/>
    <property type="match status" value="1"/>
</dbReference>
<dbReference type="SUPFAM" id="SSF110324">
    <property type="entry name" value="Ribosomal L27 protein-like"/>
    <property type="match status" value="1"/>
</dbReference>
<dbReference type="GO" id="GO:0003735">
    <property type="term" value="F:structural constituent of ribosome"/>
    <property type="evidence" value="ECO:0007669"/>
    <property type="project" value="InterPro"/>
</dbReference>
<dbReference type="InterPro" id="IPR018261">
    <property type="entry name" value="Ribosomal_bL27_CS"/>
</dbReference>
<protein>
    <recommendedName>
        <fullName evidence="4 5">Large ribosomal subunit protein bL27</fullName>
    </recommendedName>
</protein>
<reference evidence="8" key="1">
    <citation type="submission" date="2020-11" db="EMBL/GenBank/DDBJ databases">
        <authorList>
            <person name="Konstantinou D."/>
            <person name="Gkelis S."/>
            <person name="Popin R."/>
            <person name="Fewer D."/>
            <person name="Sivonen K."/>
        </authorList>
    </citation>
    <scope>NUCLEOTIDE SEQUENCE</scope>
    <source>
        <strain evidence="8">TAU-MAC 1115</strain>
    </source>
</reference>
<dbReference type="FunFam" id="2.40.50.100:FF:000004">
    <property type="entry name" value="50S ribosomal protein L27"/>
    <property type="match status" value="1"/>
</dbReference>